<evidence type="ECO:0000313" key="1">
    <source>
        <dbReference type="EMBL" id="MBX06521.1"/>
    </source>
</evidence>
<reference evidence="1" key="1">
    <citation type="submission" date="2018-02" db="EMBL/GenBank/DDBJ databases">
        <title>Rhizophora mucronata_Transcriptome.</title>
        <authorList>
            <person name="Meera S.P."/>
            <person name="Sreeshan A."/>
            <person name="Augustine A."/>
        </authorList>
    </citation>
    <scope>NUCLEOTIDE SEQUENCE</scope>
    <source>
        <tissue evidence="1">Leaf</tissue>
    </source>
</reference>
<name>A0A2P2KLB5_RHIMU</name>
<accession>A0A2P2KLB5</accession>
<dbReference type="EMBL" id="GGEC01026037">
    <property type="protein sequence ID" value="MBX06521.1"/>
    <property type="molecule type" value="Transcribed_RNA"/>
</dbReference>
<organism evidence="1">
    <name type="scientific">Rhizophora mucronata</name>
    <name type="common">Asiatic mangrove</name>
    <dbReference type="NCBI Taxonomy" id="61149"/>
    <lineage>
        <taxon>Eukaryota</taxon>
        <taxon>Viridiplantae</taxon>
        <taxon>Streptophyta</taxon>
        <taxon>Embryophyta</taxon>
        <taxon>Tracheophyta</taxon>
        <taxon>Spermatophyta</taxon>
        <taxon>Magnoliopsida</taxon>
        <taxon>eudicotyledons</taxon>
        <taxon>Gunneridae</taxon>
        <taxon>Pentapetalae</taxon>
        <taxon>rosids</taxon>
        <taxon>fabids</taxon>
        <taxon>Malpighiales</taxon>
        <taxon>Rhizophoraceae</taxon>
        <taxon>Rhizophora</taxon>
    </lineage>
</organism>
<sequence length="13" mass="1573">MNREQSFSVEFKA</sequence>
<protein>
    <submittedName>
        <fullName evidence="1">Uncharacterized protein MANES_15G012900</fullName>
    </submittedName>
</protein>
<proteinExistence type="predicted"/>